<dbReference type="InterPro" id="IPR037523">
    <property type="entry name" value="VOC_core"/>
</dbReference>
<gene>
    <name evidence="2" type="ORF">UX80_C0016G0009</name>
</gene>
<feature type="domain" description="VOC" evidence="1">
    <location>
        <begin position="4"/>
        <end position="132"/>
    </location>
</feature>
<dbReference type="STRING" id="1618358.UX80_C0016G0009"/>
<evidence type="ECO:0000259" key="1">
    <source>
        <dbReference type="PROSITE" id="PS51819"/>
    </source>
</evidence>
<dbReference type="Gene3D" id="3.10.180.10">
    <property type="entry name" value="2,3-Dihydroxybiphenyl 1,2-Dioxygenase, domain 1"/>
    <property type="match status" value="1"/>
</dbReference>
<evidence type="ECO:0000313" key="3">
    <source>
        <dbReference type="Proteomes" id="UP000034307"/>
    </source>
</evidence>
<dbReference type="SUPFAM" id="SSF54593">
    <property type="entry name" value="Glyoxalase/Bleomycin resistance protein/Dihydroxybiphenyl dioxygenase"/>
    <property type="match status" value="1"/>
</dbReference>
<reference evidence="2 3" key="1">
    <citation type="journal article" date="2015" name="Nature">
        <title>rRNA introns, odd ribosomes, and small enigmatic genomes across a large radiation of phyla.</title>
        <authorList>
            <person name="Brown C.T."/>
            <person name="Hug L.A."/>
            <person name="Thomas B.C."/>
            <person name="Sharon I."/>
            <person name="Castelle C.J."/>
            <person name="Singh A."/>
            <person name="Wilkins M.J."/>
            <person name="Williams K.H."/>
            <person name="Banfield J.F."/>
        </authorList>
    </citation>
    <scope>NUCLEOTIDE SEQUENCE [LARGE SCALE GENOMIC DNA]</scope>
</reference>
<dbReference type="Proteomes" id="UP000034307">
    <property type="component" value="Unassembled WGS sequence"/>
</dbReference>
<comment type="caution">
    <text evidence="2">The sequence shown here is derived from an EMBL/GenBank/DDBJ whole genome shotgun (WGS) entry which is preliminary data.</text>
</comment>
<organism evidence="2 3">
    <name type="scientific">Candidatus Amesbacteria bacterium GW2011_GWA2_47_11b</name>
    <dbReference type="NCBI Taxonomy" id="1618358"/>
    <lineage>
        <taxon>Bacteria</taxon>
        <taxon>Candidatus Amesiibacteriota</taxon>
    </lineage>
</organism>
<dbReference type="Pfam" id="PF00903">
    <property type="entry name" value="Glyoxalase"/>
    <property type="match status" value="1"/>
</dbReference>
<dbReference type="InterPro" id="IPR004360">
    <property type="entry name" value="Glyas_Fos-R_dOase_dom"/>
</dbReference>
<dbReference type="EMBL" id="LCNO01000016">
    <property type="protein sequence ID" value="KKU57422.1"/>
    <property type="molecule type" value="Genomic_DNA"/>
</dbReference>
<dbReference type="InterPro" id="IPR029068">
    <property type="entry name" value="Glyas_Bleomycin-R_OHBP_Dase"/>
</dbReference>
<dbReference type="CDD" id="cd06587">
    <property type="entry name" value="VOC"/>
    <property type="match status" value="1"/>
</dbReference>
<proteinExistence type="predicted"/>
<evidence type="ECO:0000313" key="2">
    <source>
        <dbReference type="EMBL" id="KKU57422.1"/>
    </source>
</evidence>
<sequence length="150" mass="16550">MSTNILGLGIHIKVKNFAKSLAFYKTLGFKQVFAYGPQQKVKEDYDGVVFAHGGTKLEIASGHRAVKPKVFQQLLSSSKISLMIQVPSLKPLLTHCRKANIPLAVGPRHYYWGTLEAVIKDPDGVVLVFIAPYSASQAKILHADETWSTK</sequence>
<dbReference type="AlphaFoldDB" id="A0A0G1RK03"/>
<dbReference type="PROSITE" id="PS51819">
    <property type="entry name" value="VOC"/>
    <property type="match status" value="1"/>
</dbReference>
<accession>A0A0G1RK03</accession>
<name>A0A0G1RK03_9BACT</name>
<protein>
    <recommendedName>
        <fullName evidence="1">VOC domain-containing protein</fullName>
    </recommendedName>
</protein>